<dbReference type="AlphaFoldDB" id="A0A6J4MYV1"/>
<organism evidence="1">
    <name type="scientific">uncultured Nocardioidaceae bacterium</name>
    <dbReference type="NCBI Taxonomy" id="253824"/>
    <lineage>
        <taxon>Bacteria</taxon>
        <taxon>Bacillati</taxon>
        <taxon>Actinomycetota</taxon>
        <taxon>Actinomycetes</taxon>
        <taxon>Propionibacteriales</taxon>
        <taxon>Nocardioidaceae</taxon>
        <taxon>environmental samples</taxon>
    </lineage>
</organism>
<accession>A0A6J4MYV1</accession>
<proteinExistence type="predicted"/>
<protein>
    <submittedName>
        <fullName evidence="1">Uncharacterized protein</fullName>
    </submittedName>
</protein>
<gene>
    <name evidence="1" type="ORF">AVDCRST_MAG47-1383</name>
</gene>
<evidence type="ECO:0000313" key="1">
    <source>
        <dbReference type="EMBL" id="CAA9372692.1"/>
    </source>
</evidence>
<sequence>METHPTGMDCPVCSYPMTRRVRARAQAHLPAEFVCWNMDCLDFGLYRHAAPRTVPTGTTEVRA</sequence>
<dbReference type="EMBL" id="CADCUK010000099">
    <property type="protein sequence ID" value="CAA9372692.1"/>
    <property type="molecule type" value="Genomic_DNA"/>
</dbReference>
<name>A0A6J4MYV1_9ACTN</name>
<reference evidence="1" key="1">
    <citation type="submission" date="2020-02" db="EMBL/GenBank/DDBJ databases">
        <authorList>
            <person name="Meier V. D."/>
        </authorList>
    </citation>
    <scope>NUCLEOTIDE SEQUENCE</scope>
    <source>
        <strain evidence="1">AVDCRST_MAG47</strain>
    </source>
</reference>